<comment type="caution">
    <text evidence="2">The sequence shown here is derived from an EMBL/GenBank/DDBJ whole genome shotgun (WGS) entry which is preliminary data.</text>
</comment>
<feature type="domain" description="PilZ" evidence="1">
    <location>
        <begin position="7"/>
        <end position="84"/>
    </location>
</feature>
<accession>A0ABX1CGG7</accession>
<dbReference type="EMBL" id="JAAVJH010000001">
    <property type="protein sequence ID" value="NJR77100.1"/>
    <property type="molecule type" value="Genomic_DNA"/>
</dbReference>
<organism evidence="2 3">
    <name type="scientific">Sphingomonas corticis</name>
    <dbReference type="NCBI Taxonomy" id="2722791"/>
    <lineage>
        <taxon>Bacteria</taxon>
        <taxon>Pseudomonadati</taxon>
        <taxon>Pseudomonadota</taxon>
        <taxon>Alphaproteobacteria</taxon>
        <taxon>Sphingomonadales</taxon>
        <taxon>Sphingomonadaceae</taxon>
        <taxon>Sphingomonas</taxon>
    </lineage>
</organism>
<evidence type="ECO:0000313" key="3">
    <source>
        <dbReference type="Proteomes" id="UP000732399"/>
    </source>
</evidence>
<evidence type="ECO:0000313" key="2">
    <source>
        <dbReference type="EMBL" id="NJR77100.1"/>
    </source>
</evidence>
<dbReference type="Proteomes" id="UP000732399">
    <property type="component" value="Unassembled WGS sequence"/>
</dbReference>
<proteinExistence type="predicted"/>
<dbReference type="Pfam" id="PF07238">
    <property type="entry name" value="PilZ"/>
    <property type="match status" value="2"/>
</dbReference>
<protein>
    <submittedName>
        <fullName evidence="2">PilZ domain-containing protein</fullName>
    </submittedName>
</protein>
<name>A0ABX1CGG7_9SPHN</name>
<dbReference type="SUPFAM" id="SSF141371">
    <property type="entry name" value="PilZ domain-like"/>
    <property type="match status" value="2"/>
</dbReference>
<dbReference type="RefSeq" id="WP_168132610.1">
    <property type="nucleotide sequence ID" value="NZ_JAAVJH010000001.1"/>
</dbReference>
<reference evidence="2 3" key="1">
    <citation type="submission" date="2020-03" db="EMBL/GenBank/DDBJ databases">
        <authorList>
            <person name="Wang L."/>
            <person name="He N."/>
            <person name="Li Y."/>
            <person name="Fang Y."/>
            <person name="Zhang F."/>
        </authorList>
    </citation>
    <scope>NUCLEOTIDE SEQUENCE [LARGE SCALE GENOMIC DNA]</scope>
    <source>
        <strain evidence="2 3">36D10-4-7</strain>
    </source>
</reference>
<dbReference type="Gene3D" id="2.40.10.220">
    <property type="entry name" value="predicted glycosyltransferase like domains"/>
    <property type="match status" value="1"/>
</dbReference>
<evidence type="ECO:0000259" key="1">
    <source>
        <dbReference type="Pfam" id="PF07238"/>
    </source>
</evidence>
<keyword evidence="3" id="KW-1185">Reference proteome</keyword>
<gene>
    <name evidence="2" type="ORF">HBH26_00540</name>
</gene>
<dbReference type="InterPro" id="IPR009875">
    <property type="entry name" value="PilZ_domain"/>
</dbReference>
<sequence length="193" mass="21189">MARPVENRAATRTITLHRASAIEAARGRGLGIIRNLSTQGAMVETIVPLAVDDALDLVVATGVRIPARVRWVRDGRAGLEFERKTPLSHVLDRSGGGEAELRRRMPRLTIAQPVAITDASGTWQGTTIDISTHGLRLACDDPLALGRVRLDLPGLPPIGARVLRRQRTHYGCLFDRPFGMADVTAWLHEVERR</sequence>
<feature type="domain" description="PilZ" evidence="1">
    <location>
        <begin position="102"/>
        <end position="175"/>
    </location>
</feature>